<evidence type="ECO:0000313" key="1">
    <source>
        <dbReference type="EMBL" id="KAI3775983.1"/>
    </source>
</evidence>
<dbReference type="EMBL" id="CM042032">
    <property type="protein sequence ID" value="KAI3775983.1"/>
    <property type="molecule type" value="Genomic_DNA"/>
</dbReference>
<comment type="caution">
    <text evidence="1">The sequence shown here is derived from an EMBL/GenBank/DDBJ whole genome shotgun (WGS) entry which is preliminary data.</text>
</comment>
<protein>
    <submittedName>
        <fullName evidence="1">Uncharacterized protein</fullName>
    </submittedName>
</protein>
<organism evidence="1 2">
    <name type="scientific">Smallanthus sonchifolius</name>
    <dbReference type="NCBI Taxonomy" id="185202"/>
    <lineage>
        <taxon>Eukaryota</taxon>
        <taxon>Viridiplantae</taxon>
        <taxon>Streptophyta</taxon>
        <taxon>Embryophyta</taxon>
        <taxon>Tracheophyta</taxon>
        <taxon>Spermatophyta</taxon>
        <taxon>Magnoliopsida</taxon>
        <taxon>eudicotyledons</taxon>
        <taxon>Gunneridae</taxon>
        <taxon>Pentapetalae</taxon>
        <taxon>asterids</taxon>
        <taxon>campanulids</taxon>
        <taxon>Asterales</taxon>
        <taxon>Asteraceae</taxon>
        <taxon>Asteroideae</taxon>
        <taxon>Heliantheae alliance</taxon>
        <taxon>Millerieae</taxon>
        <taxon>Smallanthus</taxon>
    </lineage>
</organism>
<reference evidence="2" key="1">
    <citation type="journal article" date="2022" name="Mol. Ecol. Resour.">
        <title>The genomes of chicory, endive, great burdock and yacon provide insights into Asteraceae palaeo-polyploidization history and plant inulin production.</title>
        <authorList>
            <person name="Fan W."/>
            <person name="Wang S."/>
            <person name="Wang H."/>
            <person name="Wang A."/>
            <person name="Jiang F."/>
            <person name="Liu H."/>
            <person name="Zhao H."/>
            <person name="Xu D."/>
            <person name="Zhang Y."/>
        </authorList>
    </citation>
    <scope>NUCLEOTIDE SEQUENCE [LARGE SCALE GENOMIC DNA]</scope>
    <source>
        <strain evidence="2">cv. Yunnan</strain>
    </source>
</reference>
<evidence type="ECO:0000313" key="2">
    <source>
        <dbReference type="Proteomes" id="UP001056120"/>
    </source>
</evidence>
<name>A0ACB9FYU9_9ASTR</name>
<sequence length="449" mass="49363">MPEKVNRFCDECNSVWNMNLDGLEMSTSVPVMDLSSDSEPIDLTVPLPPRCFYIRDFKTGLPCVCNHRENYGWTPDDSEIISSPTRPIRSRIHRPVSPVIHEPAIEVPVHVDEAPTPVDRALSPPPKDIRLMYTQKKKRGVQGEQPQQPVLGAIAGCVRDVLARPIGEGIVLGERSVYEIEDDVSDAHYGRFLTLDEERLLEEDAMNKMHFRINDLEVVGVTTGHRLQALEDRAGVSEVGLLVVQQKMSGMAVNLDLTQAYSCMRVDVILVDVVRHKLPMAPTTRTGGSSGSTPLPSSSEELAQVIAQHVVAAIAQQNANRNASGKKVVETGEKFGDVEKNPFDGKRKNSGFPKNRSAFKKKRNQNSGNAYAANVSGSSGGKIVCERCGKQGHQAPVCRSKTPMNFNTGNYGNANRCGCYECGAKGHFKKDCPKLKPVNARARVFEMNV</sequence>
<gene>
    <name evidence="1" type="ORF">L1987_45743</name>
</gene>
<accession>A0ACB9FYU9</accession>
<keyword evidence="2" id="KW-1185">Reference proteome</keyword>
<reference evidence="1 2" key="2">
    <citation type="journal article" date="2022" name="Mol. Ecol. Resour.">
        <title>The genomes of chicory, endive, great burdock and yacon provide insights into Asteraceae paleo-polyploidization history and plant inulin production.</title>
        <authorList>
            <person name="Fan W."/>
            <person name="Wang S."/>
            <person name="Wang H."/>
            <person name="Wang A."/>
            <person name="Jiang F."/>
            <person name="Liu H."/>
            <person name="Zhao H."/>
            <person name="Xu D."/>
            <person name="Zhang Y."/>
        </authorList>
    </citation>
    <scope>NUCLEOTIDE SEQUENCE [LARGE SCALE GENOMIC DNA]</scope>
    <source>
        <strain evidence="2">cv. Yunnan</strain>
        <tissue evidence="1">Leaves</tissue>
    </source>
</reference>
<proteinExistence type="predicted"/>
<dbReference type="Proteomes" id="UP001056120">
    <property type="component" value="Linkage Group LG15"/>
</dbReference>